<keyword evidence="2" id="KW-1185">Reference proteome</keyword>
<evidence type="ECO:0000313" key="2">
    <source>
        <dbReference type="Proteomes" id="UP001231649"/>
    </source>
</evidence>
<comment type="caution">
    <text evidence="1">The sequence shown here is derived from an EMBL/GenBank/DDBJ whole genome shotgun (WGS) entry which is preliminary data.</text>
</comment>
<protein>
    <submittedName>
        <fullName evidence="1">Uncharacterized protein</fullName>
    </submittedName>
</protein>
<accession>A0ACC2Q278</accession>
<reference evidence="1" key="1">
    <citation type="submission" date="2023-03" db="EMBL/GenBank/DDBJ databases">
        <title>Chromosome-level genomes of two armyworms, Mythimna separata and Mythimna loreyi, provide insights into the biosynthesis and reception of sex pheromones.</title>
        <authorList>
            <person name="Zhao H."/>
        </authorList>
    </citation>
    <scope>NUCLEOTIDE SEQUENCE</scope>
    <source>
        <strain evidence="1">BeijingLab</strain>
    </source>
</reference>
<sequence>MSEIWNLSTLCRCCHADGHFKSLNLAYQGKNDVEIYENMLQDTLGLSISIPPLEASYTICDQCIFKLRDAADFKRQVLMCEQKFQVYCKNEQFVRTCDDIKSERYAHDSDVDYDDDLQVDENFTPDVKKEYSIEVDIKHPVEEKIEKESQVHAQEINLESKKNVEETNKKLEVPKKKIRIRKKIVNKQGFTKKGEQRKNRINLDRTLIIEVDTENGTQYSCKDCGGLYQTKRDINGHLYKEHSTLFKCEYCPKQLKTLAGYKNHQMLHTGKEIHIGRFAEVAHTHESRRSSYTERQLKSGRLARRSLVAKYTTKING</sequence>
<name>A0ACC2Q278_9NEOP</name>
<dbReference type="EMBL" id="CM056804">
    <property type="protein sequence ID" value="KAJ8706233.1"/>
    <property type="molecule type" value="Genomic_DNA"/>
</dbReference>
<dbReference type="Proteomes" id="UP001231649">
    <property type="component" value="Chromosome 28"/>
</dbReference>
<organism evidence="1 2">
    <name type="scientific">Mythimna loreyi</name>
    <dbReference type="NCBI Taxonomy" id="667449"/>
    <lineage>
        <taxon>Eukaryota</taxon>
        <taxon>Metazoa</taxon>
        <taxon>Ecdysozoa</taxon>
        <taxon>Arthropoda</taxon>
        <taxon>Hexapoda</taxon>
        <taxon>Insecta</taxon>
        <taxon>Pterygota</taxon>
        <taxon>Neoptera</taxon>
        <taxon>Endopterygota</taxon>
        <taxon>Lepidoptera</taxon>
        <taxon>Glossata</taxon>
        <taxon>Ditrysia</taxon>
        <taxon>Noctuoidea</taxon>
        <taxon>Noctuidae</taxon>
        <taxon>Noctuinae</taxon>
        <taxon>Hadenini</taxon>
        <taxon>Mythimna</taxon>
    </lineage>
</organism>
<gene>
    <name evidence="1" type="ORF">PYW08_010859</name>
</gene>
<proteinExistence type="predicted"/>
<evidence type="ECO:0000313" key="1">
    <source>
        <dbReference type="EMBL" id="KAJ8706233.1"/>
    </source>
</evidence>